<dbReference type="InterPro" id="IPR027417">
    <property type="entry name" value="P-loop_NTPase"/>
</dbReference>
<dbReference type="PANTHER" id="PTHR42855">
    <property type="entry name" value="ABC TRANSPORTER ATP-BINDING SUBUNIT"/>
    <property type="match status" value="1"/>
</dbReference>
<reference evidence="14 15" key="1">
    <citation type="journal article" date="2012" name="Stand. Genomic Sci.">
        <title>Genome sequence of the orange-pigmented seawater bacterium Owenweeksia hongkongensis type strain (UST20020801(T)).</title>
        <authorList>
            <person name="Riedel T."/>
            <person name="Held B."/>
            <person name="Nolan M."/>
            <person name="Lucas S."/>
            <person name="Lapidus A."/>
            <person name="Tice H."/>
            <person name="Del Rio T.G."/>
            <person name="Cheng J.F."/>
            <person name="Han C."/>
            <person name="Tapia R."/>
            <person name="Goodwin L.A."/>
            <person name="Pitluck S."/>
            <person name="Liolios K."/>
            <person name="Mavromatis K."/>
            <person name="Pagani I."/>
            <person name="Ivanova N."/>
            <person name="Mikhailova N."/>
            <person name="Pati A."/>
            <person name="Chen A."/>
            <person name="Palaniappan K."/>
            <person name="Rohde M."/>
            <person name="Tindall B.J."/>
            <person name="Detter J.C."/>
            <person name="Goker M."/>
            <person name="Woyke T."/>
            <person name="Bristow J."/>
            <person name="Eisen J.A."/>
            <person name="Markowitz V."/>
            <person name="Hugenholtz P."/>
            <person name="Klenk H.P."/>
            <person name="Kyrpides N.C."/>
        </authorList>
    </citation>
    <scope>NUCLEOTIDE SEQUENCE</scope>
    <source>
        <strain evidence="15">DSM 17368 / JCM 12287 / NRRL B-23963</strain>
    </source>
</reference>
<keyword evidence="7" id="KW-0378">Hydrolase</keyword>
<dbReference type="PROSITE" id="PS00211">
    <property type="entry name" value="ABC_TRANSPORTER_1"/>
    <property type="match status" value="1"/>
</dbReference>
<dbReference type="EMBL" id="CP003156">
    <property type="protein sequence ID" value="AEV33567.1"/>
    <property type="molecule type" value="Genomic_DNA"/>
</dbReference>
<keyword evidence="2" id="KW-0963">Cytoplasm</keyword>
<dbReference type="GO" id="GO:0000049">
    <property type="term" value="F:tRNA binding"/>
    <property type="evidence" value="ECO:0007669"/>
    <property type="project" value="UniProtKB-KW"/>
</dbReference>
<dbReference type="SMART" id="SM00382">
    <property type="entry name" value="AAA"/>
    <property type="match status" value="2"/>
</dbReference>
<evidence type="ECO:0000256" key="12">
    <source>
        <dbReference type="SAM" id="Coils"/>
    </source>
</evidence>
<evidence type="ECO:0000313" key="14">
    <source>
        <dbReference type="EMBL" id="AEV33567.1"/>
    </source>
</evidence>
<dbReference type="PROSITE" id="PS50893">
    <property type="entry name" value="ABC_TRANSPORTER_2"/>
    <property type="match status" value="2"/>
</dbReference>
<dbReference type="HOGENOM" id="CLU_000604_36_0_10"/>
<evidence type="ECO:0000256" key="11">
    <source>
        <dbReference type="ARBA" id="ARBA00022917"/>
    </source>
</evidence>
<dbReference type="GO" id="GO:0019843">
    <property type="term" value="F:rRNA binding"/>
    <property type="evidence" value="ECO:0007669"/>
    <property type="project" value="UniProtKB-KW"/>
</dbReference>
<dbReference type="GO" id="GO:0005524">
    <property type="term" value="F:ATP binding"/>
    <property type="evidence" value="ECO:0007669"/>
    <property type="project" value="UniProtKB-KW"/>
</dbReference>
<sequence length="641" mass="73369">MVVGKMVFVISPQNLSIVNYLSVENISKSFGARTLFKDLSFGIAQGQKVALVAQNGTGKTSIMEMLAGHEQPDTGLVTYRKGIKVGYLTQDPDIDPTLSILDNVLSADNPATEAIRQYEIALENPEKEDEYQRAFDQMDRHNAWDFEAQVKQILGKLGLQEVNRIANNLSGGQRKRIALARTLISKPEILIFDEPTNHLDVEMIEWLEEYLSQPSITLFMVTHDRYFLERVCDQIFELENETLYSHPGNYSNFLERKAEREEIEGVNVGKAKNLLKKELEWMRRQPKARGTKSKARIDSFYELKGEANKDLSKGQLDMEVQMTRLGSKILELHRIKKSYGDLKILDGFDYTFKRGERIGIVGPNGVGKTTLLKILTGNEEIDGGKVITGETVKFGFYTQAGINLDGDKRVIEVVKEIADFIPIGKKGRNVTASQMLDRFLFEGDKQYTYVSKLSGGEKRRLYLLTVLMDNPNFLILDEPTNDLDILTLNVLEEFLLEFQGCLMVVTHDRYFMDKLTDHLFVFRGNGEIKDFNGNYREYKAYEEDRLETEKLRNKSLAKAPKQAAKKEEASKKMTYGERLEFEALGKEVEKLEERKAEIAKAFEDASLDANKLEELSREMNEVQDELDEKELRWLELSEMEN</sequence>
<dbReference type="RefSeq" id="WP_014202916.1">
    <property type="nucleotide sequence ID" value="NC_016599.1"/>
</dbReference>
<feature type="domain" description="ABC transporter" evidence="13">
    <location>
        <begin position="21"/>
        <end position="265"/>
    </location>
</feature>
<dbReference type="Proteomes" id="UP000005631">
    <property type="component" value="Chromosome"/>
</dbReference>
<keyword evidence="3" id="KW-0820">tRNA-binding</keyword>
<evidence type="ECO:0000259" key="13">
    <source>
        <dbReference type="PROSITE" id="PS50893"/>
    </source>
</evidence>
<dbReference type="eggNOG" id="COG0488">
    <property type="taxonomic scope" value="Bacteria"/>
</dbReference>
<feature type="coiled-coil region" evidence="12">
    <location>
        <begin position="581"/>
        <end position="632"/>
    </location>
</feature>
<dbReference type="GO" id="GO:0006412">
    <property type="term" value="P:translation"/>
    <property type="evidence" value="ECO:0007669"/>
    <property type="project" value="UniProtKB-KW"/>
</dbReference>
<dbReference type="GO" id="GO:0016887">
    <property type="term" value="F:ATP hydrolysis activity"/>
    <property type="evidence" value="ECO:0007669"/>
    <property type="project" value="InterPro"/>
</dbReference>
<dbReference type="InterPro" id="IPR037118">
    <property type="entry name" value="Val-tRNA_synth_C_sf"/>
</dbReference>
<dbReference type="Gene3D" id="1.10.287.380">
    <property type="entry name" value="Valyl-tRNA synthetase, C-terminal domain"/>
    <property type="match status" value="1"/>
</dbReference>
<evidence type="ECO:0000256" key="3">
    <source>
        <dbReference type="ARBA" id="ARBA00022555"/>
    </source>
</evidence>
<proteinExistence type="inferred from homology"/>
<dbReference type="PATRIC" id="fig|926562.3.peg.2615"/>
<keyword evidence="6" id="KW-0547">Nucleotide-binding</keyword>
<evidence type="ECO:0000256" key="7">
    <source>
        <dbReference type="ARBA" id="ARBA00022801"/>
    </source>
</evidence>
<dbReference type="CDD" id="cd03221">
    <property type="entry name" value="ABCF_EF-3"/>
    <property type="match status" value="2"/>
</dbReference>
<dbReference type="STRING" id="926562.Oweho_2599"/>
<dbReference type="Gene3D" id="3.40.50.300">
    <property type="entry name" value="P-loop containing nucleotide triphosphate hydrolases"/>
    <property type="match status" value="2"/>
</dbReference>
<protein>
    <submittedName>
        <fullName evidence="14">ATPase component of ABC transporters with duplicated ATPase domain</fullName>
    </submittedName>
</protein>
<evidence type="ECO:0000256" key="1">
    <source>
        <dbReference type="ARBA" id="ARBA00005868"/>
    </source>
</evidence>
<dbReference type="InterPro" id="IPR051309">
    <property type="entry name" value="ABCF_ATPase"/>
</dbReference>
<dbReference type="InterPro" id="IPR032524">
    <property type="entry name" value="ABC_tran_C"/>
</dbReference>
<dbReference type="AlphaFoldDB" id="G8R8V9"/>
<dbReference type="KEGG" id="oho:Oweho_2599"/>
<evidence type="ECO:0000256" key="4">
    <source>
        <dbReference type="ARBA" id="ARBA00022730"/>
    </source>
</evidence>
<evidence type="ECO:0000256" key="6">
    <source>
        <dbReference type="ARBA" id="ARBA00022741"/>
    </source>
</evidence>
<dbReference type="InterPro" id="IPR017871">
    <property type="entry name" value="ABC_transporter-like_CS"/>
</dbReference>
<keyword evidence="12" id="KW-0175">Coiled coil</keyword>
<evidence type="ECO:0000256" key="9">
    <source>
        <dbReference type="ARBA" id="ARBA00022845"/>
    </source>
</evidence>
<keyword evidence="4" id="KW-0699">rRNA-binding</keyword>
<comment type="similarity">
    <text evidence="1">Belongs to the ABC transporter superfamily. ABCF family. Translational throttle EttA subfamily.</text>
</comment>
<dbReference type="InterPro" id="IPR032781">
    <property type="entry name" value="ABC_tran_Xtn"/>
</dbReference>
<evidence type="ECO:0000256" key="10">
    <source>
        <dbReference type="ARBA" id="ARBA00022884"/>
    </source>
</evidence>
<evidence type="ECO:0000313" key="15">
    <source>
        <dbReference type="Proteomes" id="UP000005631"/>
    </source>
</evidence>
<name>G8R8V9_OWEHD</name>
<keyword evidence="8" id="KW-0067">ATP-binding</keyword>
<evidence type="ECO:0000256" key="5">
    <source>
        <dbReference type="ARBA" id="ARBA00022737"/>
    </source>
</evidence>
<dbReference type="Pfam" id="PF16326">
    <property type="entry name" value="ABC_tran_CTD"/>
    <property type="match status" value="1"/>
</dbReference>
<dbReference type="Pfam" id="PF00005">
    <property type="entry name" value="ABC_tran"/>
    <property type="match status" value="2"/>
</dbReference>
<dbReference type="GO" id="GO:0006417">
    <property type="term" value="P:regulation of translation"/>
    <property type="evidence" value="ECO:0007669"/>
    <property type="project" value="UniProtKB-KW"/>
</dbReference>
<keyword evidence="11" id="KW-0648">Protein biosynthesis</keyword>
<dbReference type="Pfam" id="PF12848">
    <property type="entry name" value="ABC_tran_Xtn"/>
    <property type="match status" value="1"/>
</dbReference>
<dbReference type="FunFam" id="3.40.50.300:FF:000183">
    <property type="entry name" value="ABC transporter ATP-binding protein yjjK"/>
    <property type="match status" value="1"/>
</dbReference>
<organism evidence="14 15">
    <name type="scientific">Owenweeksia hongkongensis (strain DSM 17368 / CIP 108786 / JCM 12287 / NRRL B-23963 / UST20020801)</name>
    <dbReference type="NCBI Taxonomy" id="926562"/>
    <lineage>
        <taxon>Bacteria</taxon>
        <taxon>Pseudomonadati</taxon>
        <taxon>Bacteroidota</taxon>
        <taxon>Flavobacteriia</taxon>
        <taxon>Flavobacteriales</taxon>
        <taxon>Owenweeksiaceae</taxon>
        <taxon>Owenweeksia</taxon>
    </lineage>
</organism>
<keyword evidence="15" id="KW-1185">Reference proteome</keyword>
<dbReference type="PANTHER" id="PTHR42855:SF1">
    <property type="entry name" value="ABC TRANSPORTER DOMAIN-CONTAINING PROTEIN"/>
    <property type="match status" value="1"/>
</dbReference>
<feature type="domain" description="ABC transporter" evidence="13">
    <location>
        <begin position="330"/>
        <end position="550"/>
    </location>
</feature>
<accession>G8R8V9</accession>
<gene>
    <name evidence="14" type="ordered locus">Oweho_2599</name>
</gene>
<keyword evidence="5" id="KW-0677">Repeat</keyword>
<dbReference type="InterPro" id="IPR003439">
    <property type="entry name" value="ABC_transporter-like_ATP-bd"/>
</dbReference>
<keyword evidence="9" id="KW-0810">Translation regulation</keyword>
<dbReference type="InterPro" id="IPR003593">
    <property type="entry name" value="AAA+_ATPase"/>
</dbReference>
<evidence type="ECO:0000256" key="2">
    <source>
        <dbReference type="ARBA" id="ARBA00022490"/>
    </source>
</evidence>
<dbReference type="SUPFAM" id="SSF52540">
    <property type="entry name" value="P-loop containing nucleoside triphosphate hydrolases"/>
    <property type="match status" value="2"/>
</dbReference>
<dbReference type="FunFam" id="3.40.50.300:FF:000011">
    <property type="entry name" value="Putative ABC transporter ATP-binding component"/>
    <property type="match status" value="1"/>
</dbReference>
<keyword evidence="10" id="KW-0694">RNA-binding</keyword>
<dbReference type="GO" id="GO:0003677">
    <property type="term" value="F:DNA binding"/>
    <property type="evidence" value="ECO:0007669"/>
    <property type="project" value="InterPro"/>
</dbReference>
<evidence type="ECO:0000256" key="8">
    <source>
        <dbReference type="ARBA" id="ARBA00022840"/>
    </source>
</evidence>